<dbReference type="SMART" id="SM00382">
    <property type="entry name" value="AAA"/>
    <property type="match status" value="1"/>
</dbReference>
<sequence>MTATQSAPLAEVAQAVNEVRVPSAPELAPMVSIVDLHKHYRTAEGDVHAVRGISFDVARGEFVTLLGPSGCGKTTILRSVAGLETPTSGEIFINQRVVFSSGRRIRLTPAQRQIGMVFQSYAIWPHMSVFDNVAYPLRRRKLPKAEITARTTEVLEMLGLAHAAKRSATKLSGGQQQRVAVARALVSRAELILFDEPLSNLDAKLRKEVRQEIRDLQQRLGITVLYVTHDQEEAMAVSDRILVLESGEIKDQGPPARVYSRPTDVFAANFVGESETLDGTVVDADDDHWLVQTGIGRLQVARQPHDTVRVSETVVLTVRPEHLQLWEPAAATRTQTIPGSVRSASFLGPFAELVVELESGHLVTARVSGGAGAAPGAPVHVRIEPHHVVLHAGRTPAGQASQ</sequence>
<gene>
    <name evidence="5" type="ORF">ACFFIA_27740</name>
</gene>
<feature type="domain" description="ABC transporter" evidence="4">
    <location>
        <begin position="31"/>
        <end position="271"/>
    </location>
</feature>
<dbReference type="Gene3D" id="2.40.50.140">
    <property type="entry name" value="Nucleic acid-binding proteins"/>
    <property type="match status" value="1"/>
</dbReference>
<dbReference type="InterPro" id="IPR008995">
    <property type="entry name" value="Mo/tungstate-bd_C_term_dom"/>
</dbReference>
<dbReference type="SUPFAM" id="SSF50331">
    <property type="entry name" value="MOP-like"/>
    <property type="match status" value="1"/>
</dbReference>
<dbReference type="InterPro" id="IPR013611">
    <property type="entry name" value="Transp-assoc_OB_typ2"/>
</dbReference>
<protein>
    <submittedName>
        <fullName evidence="5">ABC transporter ATP-binding protein</fullName>
    </submittedName>
</protein>
<evidence type="ECO:0000313" key="5">
    <source>
        <dbReference type="EMBL" id="MFC0531442.1"/>
    </source>
</evidence>
<comment type="caution">
    <text evidence="5">The sequence shown here is derived from an EMBL/GenBank/DDBJ whole genome shotgun (WGS) entry which is preliminary data.</text>
</comment>
<keyword evidence="6" id="KW-1185">Reference proteome</keyword>
<organism evidence="5 6">
    <name type="scientific">Phytohabitans kaempferiae</name>
    <dbReference type="NCBI Taxonomy" id="1620943"/>
    <lineage>
        <taxon>Bacteria</taxon>
        <taxon>Bacillati</taxon>
        <taxon>Actinomycetota</taxon>
        <taxon>Actinomycetes</taxon>
        <taxon>Micromonosporales</taxon>
        <taxon>Micromonosporaceae</taxon>
    </lineage>
</organism>
<keyword evidence="2" id="KW-0547">Nucleotide-binding</keyword>
<dbReference type="GO" id="GO:0005524">
    <property type="term" value="F:ATP binding"/>
    <property type="evidence" value="ECO:0007669"/>
    <property type="project" value="UniProtKB-KW"/>
</dbReference>
<proteinExistence type="predicted"/>
<dbReference type="RefSeq" id="WP_377255873.1">
    <property type="nucleotide sequence ID" value="NZ_JBHLUH010000060.1"/>
</dbReference>
<reference evidence="5 6" key="1">
    <citation type="submission" date="2024-09" db="EMBL/GenBank/DDBJ databases">
        <authorList>
            <person name="Sun Q."/>
            <person name="Mori K."/>
        </authorList>
    </citation>
    <scope>NUCLEOTIDE SEQUENCE [LARGE SCALE GENOMIC DNA]</scope>
    <source>
        <strain evidence="5 6">TBRC 3947</strain>
    </source>
</reference>
<dbReference type="PANTHER" id="PTHR43875">
    <property type="entry name" value="MALTODEXTRIN IMPORT ATP-BINDING PROTEIN MSMX"/>
    <property type="match status" value="1"/>
</dbReference>
<dbReference type="Pfam" id="PF00005">
    <property type="entry name" value="ABC_tran"/>
    <property type="match status" value="1"/>
</dbReference>
<dbReference type="Proteomes" id="UP001589867">
    <property type="component" value="Unassembled WGS sequence"/>
</dbReference>
<evidence type="ECO:0000256" key="3">
    <source>
        <dbReference type="ARBA" id="ARBA00022840"/>
    </source>
</evidence>
<dbReference type="InterPro" id="IPR027417">
    <property type="entry name" value="P-loop_NTPase"/>
</dbReference>
<evidence type="ECO:0000313" key="6">
    <source>
        <dbReference type="Proteomes" id="UP001589867"/>
    </source>
</evidence>
<dbReference type="InterPro" id="IPR047641">
    <property type="entry name" value="ABC_transpr_MalK/UgpC-like"/>
</dbReference>
<keyword evidence="1" id="KW-0813">Transport</keyword>
<dbReference type="Gene3D" id="2.40.50.100">
    <property type="match status" value="1"/>
</dbReference>
<dbReference type="Pfam" id="PF08402">
    <property type="entry name" value="TOBE_2"/>
    <property type="match status" value="1"/>
</dbReference>
<dbReference type="InterPro" id="IPR003439">
    <property type="entry name" value="ABC_transporter-like_ATP-bd"/>
</dbReference>
<name>A0ABV6M9R9_9ACTN</name>
<dbReference type="InterPro" id="IPR017871">
    <property type="entry name" value="ABC_transporter-like_CS"/>
</dbReference>
<evidence type="ECO:0000259" key="4">
    <source>
        <dbReference type="PROSITE" id="PS50893"/>
    </source>
</evidence>
<dbReference type="PROSITE" id="PS50893">
    <property type="entry name" value="ABC_TRANSPORTER_2"/>
    <property type="match status" value="1"/>
</dbReference>
<keyword evidence="3 5" id="KW-0067">ATP-binding</keyword>
<dbReference type="Gene3D" id="3.40.50.300">
    <property type="entry name" value="P-loop containing nucleotide triphosphate hydrolases"/>
    <property type="match status" value="1"/>
</dbReference>
<evidence type="ECO:0000256" key="1">
    <source>
        <dbReference type="ARBA" id="ARBA00022448"/>
    </source>
</evidence>
<evidence type="ECO:0000256" key="2">
    <source>
        <dbReference type="ARBA" id="ARBA00022741"/>
    </source>
</evidence>
<dbReference type="PROSITE" id="PS00211">
    <property type="entry name" value="ABC_TRANSPORTER_1"/>
    <property type="match status" value="1"/>
</dbReference>
<dbReference type="InterPro" id="IPR003593">
    <property type="entry name" value="AAA+_ATPase"/>
</dbReference>
<dbReference type="SUPFAM" id="SSF52540">
    <property type="entry name" value="P-loop containing nucleoside triphosphate hydrolases"/>
    <property type="match status" value="1"/>
</dbReference>
<dbReference type="PANTHER" id="PTHR43875:SF4">
    <property type="entry name" value="GLUCOSE IMPORT ATP-BINDING PROTEIN GLCV"/>
    <property type="match status" value="1"/>
</dbReference>
<accession>A0ABV6M9R9</accession>
<dbReference type="InterPro" id="IPR012340">
    <property type="entry name" value="NA-bd_OB-fold"/>
</dbReference>
<dbReference type="EMBL" id="JBHLUH010000060">
    <property type="protein sequence ID" value="MFC0531442.1"/>
    <property type="molecule type" value="Genomic_DNA"/>
</dbReference>